<dbReference type="GO" id="GO:0070403">
    <property type="term" value="F:NAD+ binding"/>
    <property type="evidence" value="ECO:0007669"/>
    <property type="project" value="InterPro"/>
</dbReference>
<comment type="subcellular location">
    <subcellularLocation>
        <location evidence="1 7">Cytoplasm</location>
    </subcellularLocation>
</comment>
<evidence type="ECO:0000256" key="3">
    <source>
        <dbReference type="ARBA" id="ARBA00011738"/>
    </source>
</evidence>
<comment type="pathway">
    <text evidence="2 7">Amine and polyamine metabolism; carnitine metabolism.</text>
</comment>
<evidence type="ECO:0000259" key="8">
    <source>
        <dbReference type="Pfam" id="PF00725"/>
    </source>
</evidence>
<accession>A0A1I0HFR0</accession>
<reference evidence="10 11" key="1">
    <citation type="submission" date="2016-10" db="EMBL/GenBank/DDBJ databases">
        <authorList>
            <person name="de Groot N.N."/>
        </authorList>
    </citation>
    <scope>NUCLEOTIDE SEQUENCE [LARGE SCALE GENOMIC DNA]</scope>
    <source>
        <strain evidence="10 11">DSM 17862</strain>
    </source>
</reference>
<comment type="function">
    <text evidence="7">Catalyzes the NAD(+)-dependent oxidation of L-carnitine to 3-dehydrocarnitine.</text>
</comment>
<dbReference type="SUPFAM" id="SSF51735">
    <property type="entry name" value="NAD(P)-binding Rossmann-fold domains"/>
    <property type="match status" value="1"/>
</dbReference>
<evidence type="ECO:0000256" key="1">
    <source>
        <dbReference type="ARBA" id="ARBA00004496"/>
    </source>
</evidence>
<dbReference type="InterPro" id="IPR006176">
    <property type="entry name" value="3-OHacyl-CoA_DH_NAD-bd"/>
</dbReference>
<dbReference type="Gene3D" id="1.10.1040.10">
    <property type="entry name" value="N-(1-d-carboxylethyl)-l-norvaline Dehydrogenase, domain 2"/>
    <property type="match status" value="1"/>
</dbReference>
<dbReference type="AlphaFoldDB" id="A0A1I0HFR0"/>
<evidence type="ECO:0000313" key="11">
    <source>
        <dbReference type="Proteomes" id="UP000199180"/>
    </source>
</evidence>
<feature type="domain" description="3-hydroxyacyl-CoA dehydrogenase NAD binding" evidence="9">
    <location>
        <begin position="5"/>
        <end position="172"/>
    </location>
</feature>
<evidence type="ECO:0000256" key="6">
    <source>
        <dbReference type="ARBA" id="ARBA00023027"/>
    </source>
</evidence>
<dbReference type="EC" id="1.1.1.108" evidence="7"/>
<dbReference type="InterPro" id="IPR029069">
    <property type="entry name" value="HotDog_dom_sf"/>
</dbReference>
<dbReference type="SUPFAM" id="SSF54637">
    <property type="entry name" value="Thioesterase/thiol ester dehydrase-isomerase"/>
    <property type="match status" value="1"/>
</dbReference>
<organism evidence="10 11">
    <name type="scientific">Paracoccus homiensis</name>
    <dbReference type="NCBI Taxonomy" id="364199"/>
    <lineage>
        <taxon>Bacteria</taxon>
        <taxon>Pseudomonadati</taxon>
        <taxon>Pseudomonadota</taxon>
        <taxon>Alphaproteobacteria</taxon>
        <taxon>Rhodobacterales</taxon>
        <taxon>Paracoccaceae</taxon>
        <taxon>Paracoccus</taxon>
    </lineage>
</organism>
<dbReference type="InterPro" id="IPR026578">
    <property type="entry name" value="L-carnitine_dehydrogenase"/>
</dbReference>
<dbReference type="CDD" id="cd00586">
    <property type="entry name" value="4HBT"/>
    <property type="match status" value="1"/>
</dbReference>
<evidence type="ECO:0000256" key="2">
    <source>
        <dbReference type="ARBA" id="ARBA00004855"/>
    </source>
</evidence>
<dbReference type="Pfam" id="PF02737">
    <property type="entry name" value="3HCDH_N"/>
    <property type="match status" value="1"/>
</dbReference>
<comment type="similarity">
    <text evidence="7">Belongs to the 3-hydroxyacyl-CoA dehydrogenase family. L-carnitine dehydrogenase subfamily.</text>
</comment>
<evidence type="ECO:0000256" key="7">
    <source>
        <dbReference type="HAMAP-Rule" id="MF_02129"/>
    </source>
</evidence>
<dbReference type="Proteomes" id="UP000199180">
    <property type="component" value="Unassembled WGS sequence"/>
</dbReference>
<dbReference type="InterPro" id="IPR013328">
    <property type="entry name" value="6PGD_dom2"/>
</dbReference>
<feature type="binding site" evidence="7">
    <location>
        <begin position="9"/>
        <end position="14"/>
    </location>
    <ligand>
        <name>NAD(+)</name>
        <dbReference type="ChEBI" id="CHEBI:57540"/>
    </ligand>
</feature>
<proteinExistence type="inferred from homology"/>
<dbReference type="InterPro" id="IPR008927">
    <property type="entry name" value="6-PGluconate_DH-like_C_sf"/>
</dbReference>
<sequence length="474" mass="51609">MTRTAAIIGGGVIGGGWAARFLLNGWDVQVFDPDPQSQRRIGEVLANARRSLPSLYDRALPAEGRLSFHDDMASALANAAWVQESVPERLDLKHRIHDQIQAHAPADAVIGSSTSGFKPSDLNAQGARAVVAHPFNPVYLLPLVELVGDAETCARASDILRQIGMYPLTVRKEIDAHIADRLLEAVWREGLWLIKDGICTTEELDEAIRMGFGLRWAQMGLFETYRIAGGEAGMKHFMAQFGPALEWPWTKLMDVPAFTEELVDLIAGQSDAQSGHMSIRDLERLRDDNLVGMMRALKKSGTGAGGTINAHEAGLQVPAAADLPVTVNRPVPQSWTDYNGHMNEAHYSEVSAQATDRFMEMIGCDAAYIAAGGSYFTVENHVRFLNELHAGDRLQVTTQVLAGEGKKMHLFHKLHGPDGTLAATVETLLLHMDLTTRSTSMPAAQVAERLAAFVRAHAALPRPEGAGRHVGQRG</sequence>
<dbReference type="Gene3D" id="3.40.50.720">
    <property type="entry name" value="NAD(P)-binding Rossmann-like Domain"/>
    <property type="match status" value="1"/>
</dbReference>
<keyword evidence="4 7" id="KW-0963">Cytoplasm</keyword>
<comment type="subunit">
    <text evidence="3 7">Homodimer.</text>
</comment>
<dbReference type="RefSeq" id="WP_090736274.1">
    <property type="nucleotide sequence ID" value="NZ_FOHO01000011.1"/>
</dbReference>
<dbReference type="STRING" id="364199.SAMN04489858_11152"/>
<dbReference type="InterPro" id="IPR006108">
    <property type="entry name" value="3HC_DH_C"/>
</dbReference>
<evidence type="ECO:0000313" key="10">
    <source>
        <dbReference type="EMBL" id="SET82622.1"/>
    </source>
</evidence>
<dbReference type="InterPro" id="IPR036291">
    <property type="entry name" value="NAD(P)-bd_dom_sf"/>
</dbReference>
<dbReference type="PANTHER" id="PTHR48075:SF5">
    <property type="entry name" value="3-HYDROXYBUTYRYL-COA DEHYDROGENASE"/>
    <property type="match status" value="1"/>
</dbReference>
<dbReference type="Pfam" id="PF13279">
    <property type="entry name" value="4HBT_2"/>
    <property type="match status" value="1"/>
</dbReference>
<dbReference type="Pfam" id="PF00725">
    <property type="entry name" value="3HCDH"/>
    <property type="match status" value="1"/>
</dbReference>
<dbReference type="GO" id="GO:0009437">
    <property type="term" value="P:carnitine metabolic process"/>
    <property type="evidence" value="ECO:0007669"/>
    <property type="project" value="UniProtKB-UniRule"/>
</dbReference>
<keyword evidence="6 7" id="KW-0520">NAD</keyword>
<keyword evidence="5 7" id="KW-0560">Oxidoreductase</keyword>
<protein>
    <recommendedName>
        <fullName evidence="7">L-carnitine dehydrogenase</fullName>
        <shortName evidence="7">CDH</shortName>
        <shortName evidence="7">L-CDH</shortName>
        <ecNumber evidence="7">1.1.1.108</ecNumber>
    </recommendedName>
</protein>
<dbReference type="SUPFAM" id="SSF48179">
    <property type="entry name" value="6-phosphogluconate dehydrogenase C-terminal domain-like"/>
    <property type="match status" value="1"/>
</dbReference>
<dbReference type="UniPathway" id="UPA00117"/>
<evidence type="ECO:0000256" key="4">
    <source>
        <dbReference type="ARBA" id="ARBA00022490"/>
    </source>
</evidence>
<gene>
    <name evidence="10" type="ORF">SAMN04489858_11152</name>
</gene>
<dbReference type="HAMAP" id="MF_02129">
    <property type="entry name" value="L_carnitine_dehydrog"/>
    <property type="match status" value="1"/>
</dbReference>
<evidence type="ECO:0000256" key="5">
    <source>
        <dbReference type="ARBA" id="ARBA00023002"/>
    </source>
</evidence>
<feature type="domain" description="3-hydroxyacyl-CoA dehydrogenase C-terminal" evidence="8">
    <location>
        <begin position="178"/>
        <end position="244"/>
    </location>
</feature>
<dbReference type="EMBL" id="FOHO01000011">
    <property type="protein sequence ID" value="SET82622.1"/>
    <property type="molecule type" value="Genomic_DNA"/>
</dbReference>
<evidence type="ECO:0000259" key="9">
    <source>
        <dbReference type="Pfam" id="PF02737"/>
    </source>
</evidence>
<dbReference type="PANTHER" id="PTHR48075">
    <property type="entry name" value="3-HYDROXYACYL-COA DEHYDROGENASE FAMILY PROTEIN"/>
    <property type="match status" value="1"/>
</dbReference>
<name>A0A1I0HFR0_9RHOB</name>
<dbReference type="GO" id="GO:0006631">
    <property type="term" value="P:fatty acid metabolic process"/>
    <property type="evidence" value="ECO:0007669"/>
    <property type="project" value="InterPro"/>
</dbReference>
<dbReference type="Gene3D" id="3.10.129.10">
    <property type="entry name" value="Hotdog Thioesterase"/>
    <property type="match status" value="1"/>
</dbReference>
<dbReference type="NCBIfam" id="NF005716">
    <property type="entry name" value="PRK07531.1"/>
    <property type="match status" value="1"/>
</dbReference>
<dbReference type="OrthoDB" id="9803287at2"/>
<dbReference type="GO" id="GO:0047728">
    <property type="term" value="F:carnitine 3-dehydrogenase activity"/>
    <property type="evidence" value="ECO:0007669"/>
    <property type="project" value="UniProtKB-UniRule"/>
</dbReference>
<dbReference type="GO" id="GO:0005737">
    <property type="term" value="C:cytoplasm"/>
    <property type="evidence" value="ECO:0007669"/>
    <property type="project" value="UniProtKB-SubCell"/>
</dbReference>
<comment type="catalytic activity">
    <reaction evidence="7">
        <text>carnitine + NAD(+) = 3-dehydrocarnitine + NADH + H(+)</text>
        <dbReference type="Rhea" id="RHEA:19265"/>
        <dbReference type="ChEBI" id="CHEBI:15378"/>
        <dbReference type="ChEBI" id="CHEBI:17126"/>
        <dbReference type="ChEBI" id="CHEBI:57540"/>
        <dbReference type="ChEBI" id="CHEBI:57885"/>
        <dbReference type="ChEBI" id="CHEBI:57945"/>
        <dbReference type="EC" id="1.1.1.108"/>
    </reaction>
</comment>
<keyword evidence="11" id="KW-1185">Reference proteome</keyword>